<name>A0ACC1TLY4_9AGAR</name>
<protein>
    <submittedName>
        <fullName evidence="1">Alpha/beta-hydrolase</fullName>
    </submittedName>
</protein>
<sequence length="342" mass="38298">MPFVELDAAVNGPVKINYHISTPTETSAKTIDPTRPTILFIHGVFLAQETFISQFNDVHLRRFNLIGLDLRSYGYTVSTVPDDYGPQIAAQDVFLFMNALQLPPCHIFGLSMGTIVALQLAIDYPDKVLSLFLVSPLVLAEPKEVAEGRRTACEAWVDGCTAEEPDEELMFWGVSGGLELVCKDRHSSLMEAVFPRASLVSNVMLQVAINWNKDHIREYRMTTLDFIINHKPRTREELSKIKVPVKLVHCLGDVAYSLHYATECWNLLKEAGVDASLQAIPEASHFGCCEDAHQVNPIFHDFVMANTKIEVPAGVEGVSSPWNEILNWRHIQNDSDDELIVH</sequence>
<accession>A0ACC1TLY4</accession>
<comment type="caution">
    <text evidence="1">The sequence shown here is derived from an EMBL/GenBank/DDBJ whole genome shotgun (WGS) entry which is preliminary data.</text>
</comment>
<gene>
    <name evidence="1" type="ORF">F5876DRAFT_81455</name>
</gene>
<reference evidence="1" key="1">
    <citation type="submission" date="2022-09" db="EMBL/GenBank/DDBJ databases">
        <title>A Global Phylogenomic Analysis of the Shiitake Genus Lentinula.</title>
        <authorList>
            <consortium name="DOE Joint Genome Institute"/>
            <person name="Sierra-Patev S."/>
            <person name="Min B."/>
            <person name="Naranjo-Ortiz M."/>
            <person name="Looney B."/>
            <person name="Konkel Z."/>
            <person name="Slot J.C."/>
            <person name="Sakamoto Y."/>
            <person name="Steenwyk J.L."/>
            <person name="Rokas A."/>
            <person name="Carro J."/>
            <person name="Camarero S."/>
            <person name="Ferreira P."/>
            <person name="Molpeceres G."/>
            <person name="Ruiz-Duenas F.J."/>
            <person name="Serrano A."/>
            <person name="Henrissat B."/>
            <person name="Drula E."/>
            <person name="Hughes K.W."/>
            <person name="Mata J.L."/>
            <person name="Ishikawa N.K."/>
            <person name="Vargas-Isla R."/>
            <person name="Ushijima S."/>
            <person name="Smith C.A."/>
            <person name="Ahrendt S."/>
            <person name="Andreopoulos W."/>
            <person name="He G."/>
            <person name="Labutti K."/>
            <person name="Lipzen A."/>
            <person name="Ng V."/>
            <person name="Riley R."/>
            <person name="Sandor L."/>
            <person name="Barry K."/>
            <person name="Martinez A.T."/>
            <person name="Xiao Y."/>
            <person name="Gibbons J.G."/>
            <person name="Terashima K."/>
            <person name="Grigoriev I.V."/>
            <person name="Hibbett D.S."/>
        </authorList>
    </citation>
    <scope>NUCLEOTIDE SEQUENCE</scope>
    <source>
        <strain evidence="1">TMI1499</strain>
    </source>
</reference>
<evidence type="ECO:0000313" key="1">
    <source>
        <dbReference type="EMBL" id="KAJ3805729.1"/>
    </source>
</evidence>
<dbReference type="Proteomes" id="UP001163835">
    <property type="component" value="Unassembled WGS sequence"/>
</dbReference>
<organism evidence="1 2">
    <name type="scientific">Lentinula aff. lateritia</name>
    <dbReference type="NCBI Taxonomy" id="2804960"/>
    <lineage>
        <taxon>Eukaryota</taxon>
        <taxon>Fungi</taxon>
        <taxon>Dikarya</taxon>
        <taxon>Basidiomycota</taxon>
        <taxon>Agaricomycotina</taxon>
        <taxon>Agaricomycetes</taxon>
        <taxon>Agaricomycetidae</taxon>
        <taxon>Agaricales</taxon>
        <taxon>Marasmiineae</taxon>
        <taxon>Omphalotaceae</taxon>
        <taxon>Lentinula</taxon>
    </lineage>
</organism>
<evidence type="ECO:0000313" key="2">
    <source>
        <dbReference type="Proteomes" id="UP001163835"/>
    </source>
</evidence>
<dbReference type="EMBL" id="MU795540">
    <property type="protein sequence ID" value="KAJ3805729.1"/>
    <property type="molecule type" value="Genomic_DNA"/>
</dbReference>
<keyword evidence="2" id="KW-1185">Reference proteome</keyword>
<proteinExistence type="predicted"/>